<gene>
    <name evidence="5" type="primary">ybeB</name>
    <name evidence="5" type="ORF">g.42071</name>
</gene>
<dbReference type="FunFam" id="3.30.460.10:FF:000018">
    <property type="entry name" value="Mitochondrial assembly of ribosomal large subunit 1"/>
    <property type="match status" value="1"/>
</dbReference>
<dbReference type="Pfam" id="PF02410">
    <property type="entry name" value="RsfS"/>
    <property type="match status" value="1"/>
</dbReference>
<dbReference type="PANTHER" id="PTHR21043">
    <property type="entry name" value="IOJAP SUPERFAMILY ORTHOLOG"/>
    <property type="match status" value="1"/>
</dbReference>
<comment type="subcellular location">
    <subcellularLocation>
        <location evidence="1">Mitochondrion</location>
    </subcellularLocation>
</comment>
<dbReference type="GO" id="GO:0043023">
    <property type="term" value="F:ribosomal large subunit binding"/>
    <property type="evidence" value="ECO:0007669"/>
    <property type="project" value="TreeGrafter"/>
</dbReference>
<evidence type="ECO:0000256" key="2">
    <source>
        <dbReference type="ARBA" id="ARBA00010574"/>
    </source>
</evidence>
<dbReference type="AlphaFoldDB" id="A0A1D1XZK7"/>
<dbReference type="GO" id="GO:0005739">
    <property type="term" value="C:mitochondrion"/>
    <property type="evidence" value="ECO:0007669"/>
    <property type="project" value="UniProtKB-SubCell"/>
</dbReference>
<comment type="similarity">
    <text evidence="2">Belongs to the Iojap/RsfS family.</text>
</comment>
<dbReference type="EMBL" id="GDJX01020107">
    <property type="protein sequence ID" value="JAT47829.1"/>
    <property type="molecule type" value="Transcribed_RNA"/>
</dbReference>
<dbReference type="PANTHER" id="PTHR21043:SF0">
    <property type="entry name" value="MITOCHONDRIAL ASSEMBLY OF RIBOSOMAL LARGE SUBUNIT PROTEIN 1"/>
    <property type="match status" value="1"/>
</dbReference>
<sequence length="206" mass="22709">RGAEADRGGGEVAVGAPGVMWAALGARALAALAPRHPPSRQLQQRPWRDLLSVRAVSSFLPTGKREFLALEEVERVLSDVKAGDIRVIPVGGLCGWTDHMVVATGRSTWHVRNIAQALIHKVKQKQKGAERMLLPSIEGHQGGNWIVIDAGSVVVHALDEKARSYYNLEHLWTAEKSPEGPNQDLKKSFLKIRRKNNSKKHMQKVS</sequence>
<feature type="compositionally biased region" description="Basic residues" evidence="4">
    <location>
        <begin position="188"/>
        <end position="206"/>
    </location>
</feature>
<dbReference type="InterPro" id="IPR004394">
    <property type="entry name" value="Iojap/RsfS/C7orf30"/>
</dbReference>
<dbReference type="GO" id="GO:0017148">
    <property type="term" value="P:negative regulation of translation"/>
    <property type="evidence" value="ECO:0007669"/>
    <property type="project" value="TreeGrafter"/>
</dbReference>
<evidence type="ECO:0000313" key="5">
    <source>
        <dbReference type="EMBL" id="JAT47829.1"/>
    </source>
</evidence>
<reference evidence="5" key="1">
    <citation type="submission" date="2015-07" db="EMBL/GenBank/DDBJ databases">
        <title>Transcriptome Assembly of Anthurium amnicola.</title>
        <authorList>
            <person name="Suzuki J."/>
        </authorList>
    </citation>
    <scope>NUCLEOTIDE SEQUENCE</scope>
</reference>
<evidence type="ECO:0000256" key="3">
    <source>
        <dbReference type="ARBA" id="ARBA00023128"/>
    </source>
</evidence>
<dbReference type="NCBIfam" id="TIGR00090">
    <property type="entry name" value="rsfS_iojap_ybeB"/>
    <property type="match status" value="1"/>
</dbReference>
<dbReference type="GO" id="GO:0090071">
    <property type="term" value="P:negative regulation of ribosome biogenesis"/>
    <property type="evidence" value="ECO:0007669"/>
    <property type="project" value="TreeGrafter"/>
</dbReference>
<accession>A0A1D1XZK7</accession>
<name>A0A1D1XZK7_9ARAE</name>
<dbReference type="SUPFAM" id="SSF81301">
    <property type="entry name" value="Nucleotidyltransferase"/>
    <property type="match status" value="1"/>
</dbReference>
<feature type="non-terminal residue" evidence="5">
    <location>
        <position position="1"/>
    </location>
</feature>
<feature type="region of interest" description="Disordered" evidence="4">
    <location>
        <begin position="177"/>
        <end position="206"/>
    </location>
</feature>
<evidence type="ECO:0000256" key="4">
    <source>
        <dbReference type="SAM" id="MobiDB-lite"/>
    </source>
</evidence>
<keyword evidence="3" id="KW-0496">Mitochondrion</keyword>
<dbReference type="Gene3D" id="3.30.460.10">
    <property type="entry name" value="Beta Polymerase, domain 2"/>
    <property type="match status" value="1"/>
</dbReference>
<dbReference type="HAMAP" id="MF_01477">
    <property type="entry name" value="Iojap_RsfS"/>
    <property type="match status" value="1"/>
</dbReference>
<protein>
    <submittedName>
        <fullName evidence="5">Uncharacterized protein ybeB</fullName>
    </submittedName>
</protein>
<proteinExistence type="inferred from homology"/>
<dbReference type="InterPro" id="IPR043519">
    <property type="entry name" value="NT_sf"/>
</dbReference>
<evidence type="ECO:0000256" key="1">
    <source>
        <dbReference type="ARBA" id="ARBA00004173"/>
    </source>
</evidence>
<organism evidence="5">
    <name type="scientific">Anthurium amnicola</name>
    <dbReference type="NCBI Taxonomy" id="1678845"/>
    <lineage>
        <taxon>Eukaryota</taxon>
        <taxon>Viridiplantae</taxon>
        <taxon>Streptophyta</taxon>
        <taxon>Embryophyta</taxon>
        <taxon>Tracheophyta</taxon>
        <taxon>Spermatophyta</taxon>
        <taxon>Magnoliopsida</taxon>
        <taxon>Liliopsida</taxon>
        <taxon>Araceae</taxon>
        <taxon>Pothoideae</taxon>
        <taxon>Potheae</taxon>
        <taxon>Anthurium</taxon>
    </lineage>
</organism>